<gene>
    <name evidence="2" type="ORF">S12H4_32881</name>
</gene>
<accession>X1U2D3</accession>
<keyword evidence="1" id="KW-0472">Membrane</keyword>
<evidence type="ECO:0000256" key="1">
    <source>
        <dbReference type="SAM" id="Phobius"/>
    </source>
</evidence>
<evidence type="ECO:0008006" key="3">
    <source>
        <dbReference type="Google" id="ProtNLM"/>
    </source>
</evidence>
<proteinExistence type="predicted"/>
<dbReference type="InterPro" id="IPR025250">
    <property type="entry name" value="DUF4199"/>
</dbReference>
<name>X1U2D3_9ZZZZ</name>
<sequence length="186" mass="20737">MENKKVSVWKGVINPAIMLGFALIIYSLILYFFDQTFNKSLGYISILIIIIGVVLGIRSFRNESRGGILSYGQAVGAGTVIGLYAGVIAAIFSYLLYKVIDPDLIEKMYTFTEEQMLEKGSIPEEMIEQSMEVTKKIMSPLVISLVVIFNYVFFGVIVSLIAGIFLKKEGDAYQKDMAEVENKSTE</sequence>
<protein>
    <recommendedName>
        <fullName evidence="3">DUF4199 domain-containing protein</fullName>
    </recommendedName>
</protein>
<feature type="transmembrane region" description="Helical" evidence="1">
    <location>
        <begin position="141"/>
        <end position="166"/>
    </location>
</feature>
<dbReference type="Pfam" id="PF13858">
    <property type="entry name" value="DUF4199"/>
    <property type="match status" value="1"/>
</dbReference>
<dbReference type="AlphaFoldDB" id="X1U2D3"/>
<reference evidence="2" key="1">
    <citation type="journal article" date="2014" name="Front. Microbiol.">
        <title>High frequency of phylogenetically diverse reductive dehalogenase-homologous genes in deep subseafloor sedimentary metagenomes.</title>
        <authorList>
            <person name="Kawai M."/>
            <person name="Futagami T."/>
            <person name="Toyoda A."/>
            <person name="Takaki Y."/>
            <person name="Nishi S."/>
            <person name="Hori S."/>
            <person name="Arai W."/>
            <person name="Tsubouchi T."/>
            <person name="Morono Y."/>
            <person name="Uchiyama I."/>
            <person name="Ito T."/>
            <person name="Fujiyama A."/>
            <person name="Inagaki F."/>
            <person name="Takami H."/>
        </authorList>
    </citation>
    <scope>NUCLEOTIDE SEQUENCE</scope>
    <source>
        <strain evidence="2">Expedition CK06-06</strain>
    </source>
</reference>
<keyword evidence="1" id="KW-0812">Transmembrane</keyword>
<feature type="transmembrane region" description="Helical" evidence="1">
    <location>
        <begin position="12"/>
        <end position="34"/>
    </location>
</feature>
<feature type="transmembrane region" description="Helical" evidence="1">
    <location>
        <begin position="69"/>
        <end position="97"/>
    </location>
</feature>
<keyword evidence="1" id="KW-1133">Transmembrane helix</keyword>
<organism evidence="2">
    <name type="scientific">marine sediment metagenome</name>
    <dbReference type="NCBI Taxonomy" id="412755"/>
    <lineage>
        <taxon>unclassified sequences</taxon>
        <taxon>metagenomes</taxon>
        <taxon>ecological metagenomes</taxon>
    </lineage>
</organism>
<comment type="caution">
    <text evidence="2">The sequence shown here is derived from an EMBL/GenBank/DDBJ whole genome shotgun (WGS) entry which is preliminary data.</text>
</comment>
<evidence type="ECO:0000313" key="2">
    <source>
        <dbReference type="EMBL" id="GAI93960.1"/>
    </source>
</evidence>
<feature type="transmembrane region" description="Helical" evidence="1">
    <location>
        <begin position="40"/>
        <end position="57"/>
    </location>
</feature>
<dbReference type="EMBL" id="BARW01019322">
    <property type="protein sequence ID" value="GAI93960.1"/>
    <property type="molecule type" value="Genomic_DNA"/>
</dbReference>